<dbReference type="PANTHER" id="PTHR11669">
    <property type="entry name" value="REPLICATION FACTOR C / DNA POLYMERASE III GAMMA-TAU SUBUNIT"/>
    <property type="match status" value="1"/>
</dbReference>
<name>A0A6I8M8W8_9CORY</name>
<dbReference type="NCBIfam" id="TIGR00678">
    <property type="entry name" value="holB"/>
    <property type="match status" value="1"/>
</dbReference>
<accession>A0A6I8M8W8</accession>
<evidence type="ECO:0000256" key="2">
    <source>
        <dbReference type="ARBA" id="ARBA00014363"/>
    </source>
</evidence>
<protein>
    <recommendedName>
        <fullName evidence="2">DNA polymerase III subunit delta'</fullName>
        <ecNumber evidence="1">2.7.7.7</ecNumber>
    </recommendedName>
</protein>
<dbReference type="GO" id="GO:0006261">
    <property type="term" value="P:DNA-templated DNA replication"/>
    <property type="evidence" value="ECO:0007669"/>
    <property type="project" value="TreeGrafter"/>
</dbReference>
<dbReference type="Pfam" id="PF13177">
    <property type="entry name" value="DNA_pol3_delta2"/>
    <property type="match status" value="1"/>
</dbReference>
<organism evidence="9 10">
    <name type="scientific">Corynebacterium rouxii</name>
    <dbReference type="NCBI Taxonomy" id="2719119"/>
    <lineage>
        <taxon>Bacteria</taxon>
        <taxon>Bacillati</taxon>
        <taxon>Actinomycetota</taxon>
        <taxon>Actinomycetes</taxon>
        <taxon>Mycobacteriales</taxon>
        <taxon>Corynebacteriaceae</taxon>
        <taxon>Corynebacterium</taxon>
    </lineage>
</organism>
<dbReference type="GO" id="GO:0009360">
    <property type="term" value="C:DNA polymerase III complex"/>
    <property type="evidence" value="ECO:0007669"/>
    <property type="project" value="InterPro"/>
</dbReference>
<reference evidence="9 10" key="1">
    <citation type="submission" date="2019-11" db="EMBL/GenBank/DDBJ databases">
        <authorList>
            <person name="Brisse S."/>
        </authorList>
    </citation>
    <scope>NUCLEOTIDE SEQUENCE [LARGE SCALE GENOMIC DNA]</scope>
    <source>
        <strain evidence="9">FRC0190</strain>
    </source>
</reference>
<dbReference type="Gene3D" id="3.40.50.300">
    <property type="entry name" value="P-loop containing nucleotide triphosphate hydrolases"/>
    <property type="match status" value="1"/>
</dbReference>
<keyword evidence="3 9" id="KW-0808">Transferase</keyword>
<dbReference type="Pfam" id="PF09115">
    <property type="entry name" value="DNApol3-delta_C"/>
    <property type="match status" value="1"/>
</dbReference>
<dbReference type="InterPro" id="IPR050238">
    <property type="entry name" value="DNA_Rep/Repair_Clamp_Loader"/>
</dbReference>
<evidence type="ECO:0000256" key="3">
    <source>
        <dbReference type="ARBA" id="ARBA00022679"/>
    </source>
</evidence>
<evidence type="ECO:0000313" key="10">
    <source>
        <dbReference type="Proteomes" id="UP000423525"/>
    </source>
</evidence>
<dbReference type="InterPro" id="IPR027417">
    <property type="entry name" value="P-loop_NTPase"/>
</dbReference>
<comment type="catalytic activity">
    <reaction evidence="7">
        <text>DNA(n) + a 2'-deoxyribonucleoside 5'-triphosphate = DNA(n+1) + diphosphate</text>
        <dbReference type="Rhea" id="RHEA:22508"/>
        <dbReference type="Rhea" id="RHEA-COMP:17339"/>
        <dbReference type="Rhea" id="RHEA-COMP:17340"/>
        <dbReference type="ChEBI" id="CHEBI:33019"/>
        <dbReference type="ChEBI" id="CHEBI:61560"/>
        <dbReference type="ChEBI" id="CHEBI:173112"/>
        <dbReference type="EC" id="2.7.7.7"/>
    </reaction>
</comment>
<dbReference type="GO" id="GO:0003677">
    <property type="term" value="F:DNA binding"/>
    <property type="evidence" value="ECO:0007669"/>
    <property type="project" value="InterPro"/>
</dbReference>
<evidence type="ECO:0000256" key="6">
    <source>
        <dbReference type="ARBA" id="ARBA00022932"/>
    </source>
</evidence>
<evidence type="ECO:0000256" key="5">
    <source>
        <dbReference type="ARBA" id="ARBA00022705"/>
    </source>
</evidence>
<dbReference type="InterPro" id="IPR015199">
    <property type="entry name" value="DNA_pol_III_delta_C"/>
</dbReference>
<dbReference type="InterPro" id="IPR004622">
    <property type="entry name" value="DNA_pol_HolB"/>
</dbReference>
<feature type="domain" description="DNA polymerase III delta subunit C-terminal" evidence="8">
    <location>
        <begin position="365"/>
        <end position="421"/>
    </location>
</feature>
<keyword evidence="5" id="KW-0235">DNA replication</keyword>
<gene>
    <name evidence="9" type="ORF">FRC0190_00337</name>
</gene>
<dbReference type="KEGG" id="crf:FRC0190_00337"/>
<evidence type="ECO:0000256" key="1">
    <source>
        <dbReference type="ARBA" id="ARBA00012417"/>
    </source>
</evidence>
<dbReference type="EMBL" id="LR738855">
    <property type="protein sequence ID" value="VZH84311.1"/>
    <property type="molecule type" value="Genomic_DNA"/>
</dbReference>
<dbReference type="Proteomes" id="UP000423525">
    <property type="component" value="Chromosome"/>
</dbReference>
<dbReference type="EC" id="2.7.7.7" evidence="1"/>
<keyword evidence="4 9" id="KW-0548">Nucleotidyltransferase</keyword>
<sequence>MVAYNGHEVLNSHLKARHSLVMPTTLTVGYYKRYSIEVMSTEITGSDIFAQMGVSEHVAPILRTAARAARNHDIGSAMTHAWLFTGPPGSGRSVAAVAFAAALECTDPTVVGCGRCEQCHAVLHDAHGDVLHIVPRELSIPVEMMRDDVVEPAAKRPTVGQWRVVILDNADRLTPESANALLKTVEEPPAHTVIILCAPSTDPTDIIPTLRSRSRHLYVPQPSIDEAVAVLTRDGAIPESAARLAAATTGGHIGRARWLATNKDAQMRRSAVLNIAELVFHGDQAFRAGGSLVKQITKQAEAQLKEENEEEIDKLRNALGMGSRGKGVHKALRGADSAIRDLEALQKKRKTRFVRDHLDMALVDLSGIYRDAIMTHTHATVGLIHPDLSGLSAELAQRVPLAGLVACLDAITICREQIPNNVRPEAAFDAMLGRIRIACGAT</sequence>
<evidence type="ECO:0000259" key="8">
    <source>
        <dbReference type="Pfam" id="PF09115"/>
    </source>
</evidence>
<evidence type="ECO:0000256" key="4">
    <source>
        <dbReference type="ARBA" id="ARBA00022695"/>
    </source>
</evidence>
<dbReference type="GO" id="GO:0003887">
    <property type="term" value="F:DNA-directed DNA polymerase activity"/>
    <property type="evidence" value="ECO:0007669"/>
    <property type="project" value="UniProtKB-KW"/>
</dbReference>
<evidence type="ECO:0000256" key="7">
    <source>
        <dbReference type="ARBA" id="ARBA00049244"/>
    </source>
</evidence>
<dbReference type="PANTHER" id="PTHR11669:SF8">
    <property type="entry name" value="DNA POLYMERASE III SUBUNIT DELTA"/>
    <property type="match status" value="1"/>
</dbReference>
<dbReference type="SUPFAM" id="SSF52540">
    <property type="entry name" value="P-loop containing nucleoside triphosphate hydrolases"/>
    <property type="match status" value="1"/>
</dbReference>
<dbReference type="AlphaFoldDB" id="A0A6I8M8W8"/>
<proteinExistence type="predicted"/>
<keyword evidence="6" id="KW-0239">DNA-directed DNA polymerase</keyword>
<dbReference type="NCBIfam" id="NF005926">
    <property type="entry name" value="PRK07940.1"/>
    <property type="match status" value="1"/>
</dbReference>
<dbReference type="GO" id="GO:0008408">
    <property type="term" value="F:3'-5' exonuclease activity"/>
    <property type="evidence" value="ECO:0007669"/>
    <property type="project" value="InterPro"/>
</dbReference>
<evidence type="ECO:0000313" key="9">
    <source>
        <dbReference type="EMBL" id="VZH84311.1"/>
    </source>
</evidence>